<dbReference type="AlphaFoldDB" id="A0A1I5EZC8"/>
<name>A0A1I5EZC8_9BACT</name>
<accession>A0A1I5EZC8</accession>
<evidence type="ECO:0000313" key="2">
    <source>
        <dbReference type="Proteomes" id="UP000199564"/>
    </source>
</evidence>
<reference evidence="2" key="1">
    <citation type="submission" date="2016-10" db="EMBL/GenBank/DDBJ databases">
        <authorList>
            <person name="Varghese N."/>
            <person name="Submissions S."/>
        </authorList>
    </citation>
    <scope>NUCLEOTIDE SEQUENCE [LARGE SCALE GENOMIC DNA]</scope>
    <source>
        <strain evidence="2">DSM 15282</strain>
    </source>
</reference>
<protein>
    <submittedName>
        <fullName evidence="1">Uncharacterized protein</fullName>
    </submittedName>
</protein>
<dbReference type="Proteomes" id="UP000199564">
    <property type="component" value="Unassembled WGS sequence"/>
</dbReference>
<sequence length="107" mass="12741">MRGFFDVYMDQTINSESFELIQKELNLSDQAASMSEEEYLKIISKAVQEMLNRDFERLLQVCYRIDLGEENLKKILNESDPDYLASDLAHALWTRQKQKVEIRRRYS</sequence>
<dbReference type="EMBL" id="FOVW01000004">
    <property type="protein sequence ID" value="SFO16411.1"/>
    <property type="molecule type" value="Genomic_DNA"/>
</dbReference>
<evidence type="ECO:0000313" key="1">
    <source>
        <dbReference type="EMBL" id="SFO16411.1"/>
    </source>
</evidence>
<organism evidence="1 2">
    <name type="scientific">Algoriphagus ornithinivorans</name>
    <dbReference type="NCBI Taxonomy" id="226506"/>
    <lineage>
        <taxon>Bacteria</taxon>
        <taxon>Pseudomonadati</taxon>
        <taxon>Bacteroidota</taxon>
        <taxon>Cytophagia</taxon>
        <taxon>Cytophagales</taxon>
        <taxon>Cyclobacteriaceae</taxon>
        <taxon>Algoriphagus</taxon>
    </lineage>
</organism>
<keyword evidence="2" id="KW-1185">Reference proteome</keyword>
<gene>
    <name evidence="1" type="ORF">SAMN04488519_104123</name>
</gene>
<proteinExistence type="predicted"/>
<dbReference type="STRING" id="226506.SAMN04488519_104123"/>